<dbReference type="SMART" id="SM00317">
    <property type="entry name" value="SET"/>
    <property type="match status" value="1"/>
</dbReference>
<dbReference type="InterPro" id="IPR051760">
    <property type="entry name" value="KMT5A"/>
</dbReference>
<dbReference type="GO" id="GO:0005634">
    <property type="term" value="C:nucleus"/>
    <property type="evidence" value="ECO:0007669"/>
    <property type="project" value="TreeGrafter"/>
</dbReference>
<dbReference type="AlphaFoldDB" id="A0A7S4IEB2"/>
<dbReference type="Pfam" id="PF00856">
    <property type="entry name" value="SET"/>
    <property type="match status" value="1"/>
</dbReference>
<evidence type="ECO:0000259" key="1">
    <source>
        <dbReference type="PROSITE" id="PS50280"/>
    </source>
</evidence>
<dbReference type="PROSITE" id="PS50280">
    <property type="entry name" value="SET"/>
    <property type="match status" value="1"/>
</dbReference>
<feature type="domain" description="SET" evidence="1">
    <location>
        <begin position="63"/>
        <end position="221"/>
    </location>
</feature>
<evidence type="ECO:0000313" key="2">
    <source>
        <dbReference type="EMBL" id="CAE2226728.1"/>
    </source>
</evidence>
<gene>
    <name evidence="2" type="ORF">OAUR00152_LOCUS10451</name>
</gene>
<sequence length="227" mass="25538">MLASKYAQWLLRIIACSLLVRRDRQRGVAAFSTRGNKKEIGRPKVPRPIIPTDSFAHLSAIQDGIEILPASGGKGLGAFACRGIAKGTTIGEYTGEILTRLEVEARYWGLRKGNKHDRKWRNSRRRRNQGISGDYLFDMGSDVFIDAEDADVSSWCRFANHAKPNDGTTACNVEARARTVKTKLSGKRVRGGVNEEEETRHLFFVALYDIEAGTEICYDYSTEYWDE</sequence>
<dbReference type="InterPro" id="IPR046341">
    <property type="entry name" value="SET_dom_sf"/>
</dbReference>
<accession>A0A7S4IEB2</accession>
<dbReference type="GO" id="GO:0042799">
    <property type="term" value="F:histone H4K20 methyltransferase activity"/>
    <property type="evidence" value="ECO:0007669"/>
    <property type="project" value="TreeGrafter"/>
</dbReference>
<organism evidence="2">
    <name type="scientific">Odontella aurita</name>
    <dbReference type="NCBI Taxonomy" id="265563"/>
    <lineage>
        <taxon>Eukaryota</taxon>
        <taxon>Sar</taxon>
        <taxon>Stramenopiles</taxon>
        <taxon>Ochrophyta</taxon>
        <taxon>Bacillariophyta</taxon>
        <taxon>Mediophyceae</taxon>
        <taxon>Biddulphiophycidae</taxon>
        <taxon>Eupodiscales</taxon>
        <taxon>Odontellaceae</taxon>
        <taxon>Odontella</taxon>
    </lineage>
</organism>
<dbReference type="GO" id="GO:0006357">
    <property type="term" value="P:regulation of transcription by RNA polymerase II"/>
    <property type="evidence" value="ECO:0007669"/>
    <property type="project" value="TreeGrafter"/>
</dbReference>
<protein>
    <recommendedName>
        <fullName evidence="1">SET domain-containing protein</fullName>
    </recommendedName>
</protein>
<dbReference type="EMBL" id="HBKQ01015344">
    <property type="protein sequence ID" value="CAE2226728.1"/>
    <property type="molecule type" value="Transcribed_RNA"/>
</dbReference>
<dbReference type="SUPFAM" id="SSF82199">
    <property type="entry name" value="SET domain"/>
    <property type="match status" value="1"/>
</dbReference>
<dbReference type="PANTHER" id="PTHR46167">
    <property type="entry name" value="N-LYSINE METHYLTRANSFERASE KMT5A"/>
    <property type="match status" value="1"/>
</dbReference>
<reference evidence="2" key="1">
    <citation type="submission" date="2021-01" db="EMBL/GenBank/DDBJ databases">
        <authorList>
            <person name="Corre E."/>
            <person name="Pelletier E."/>
            <person name="Niang G."/>
            <person name="Scheremetjew M."/>
            <person name="Finn R."/>
            <person name="Kale V."/>
            <person name="Holt S."/>
            <person name="Cochrane G."/>
            <person name="Meng A."/>
            <person name="Brown T."/>
            <person name="Cohen L."/>
        </authorList>
    </citation>
    <scope>NUCLEOTIDE SEQUENCE</scope>
    <source>
        <strain evidence="2">Isolate 1302-5</strain>
    </source>
</reference>
<dbReference type="PANTHER" id="PTHR46167:SF1">
    <property type="entry name" value="N-LYSINE METHYLTRANSFERASE KMT5A"/>
    <property type="match status" value="1"/>
</dbReference>
<proteinExistence type="predicted"/>
<dbReference type="InterPro" id="IPR001214">
    <property type="entry name" value="SET_dom"/>
</dbReference>
<dbReference type="GO" id="GO:0005700">
    <property type="term" value="C:polytene chromosome"/>
    <property type="evidence" value="ECO:0007669"/>
    <property type="project" value="TreeGrafter"/>
</dbReference>
<name>A0A7S4IEB2_9STRA</name>
<dbReference type="Gene3D" id="2.170.270.10">
    <property type="entry name" value="SET domain"/>
    <property type="match status" value="1"/>
</dbReference>